<comment type="caution">
    <text evidence="2">The sequence shown here is derived from an EMBL/GenBank/DDBJ whole genome shotgun (WGS) entry which is preliminary data.</text>
</comment>
<dbReference type="AlphaFoldDB" id="A0A7J6LU82"/>
<dbReference type="InterPro" id="IPR011047">
    <property type="entry name" value="Quinoprotein_ADH-like_sf"/>
</dbReference>
<evidence type="ECO:0008006" key="4">
    <source>
        <dbReference type="Google" id="ProtNLM"/>
    </source>
</evidence>
<keyword evidence="3" id="KW-1185">Reference proteome</keyword>
<reference evidence="2 3" key="1">
    <citation type="submission" date="2020-04" db="EMBL/GenBank/DDBJ databases">
        <title>Perkinsus chesapeaki whole genome sequence.</title>
        <authorList>
            <person name="Bogema D.R."/>
        </authorList>
    </citation>
    <scope>NUCLEOTIDE SEQUENCE [LARGE SCALE GENOMIC DNA]</scope>
    <source>
        <strain evidence="2">ATCC PRA-425</strain>
    </source>
</reference>
<feature type="compositionally biased region" description="Polar residues" evidence="1">
    <location>
        <begin position="45"/>
        <end position="63"/>
    </location>
</feature>
<sequence length="880" mass="93528">MDFISDFRRAKEQADKTSGGSGNPSSSQLSVPMHVETAGIDSLFRRSSNPSAQVQSEAPTSSILDPPQRSRTESSSSSLSSSSDDTLEEDNEESEPSCSPHPVPPAAVPVAARGVSNADLKEEKITAYVGICSDWMYSCFAVDGDLGIIAIPLRGGGLKVYTNELDVVLPGPSPPGEIQEVVALRGRGVVVASAANVVFVWDLVQAKDSPNATGPVTIEISQTSSVTKLCPIAQTGMCLVGTSTGNTKVIDATDGSAPFLASLVLDSGGGDAKASMVTVLATNKDGSVWMIGNEKSPVRFYSPASRGWLADQKAGINTAAHGSTCIAGCEFQPNAWITVWVSSENDLWMDMPNGTSIDLPREAENVFDIIFGRDGMIRLATCLGEFMFDAVTGVVKTVHCDEGEESPQTTDSEIVDAHFDGAREKMVALVEANNREMNLSGFTRAPSMSSWKPAGRHALCELPKGQGTEKLLGKLSKDGAAGIRTWDLGRWEGVLLCGGNRGLRCYVFSDRKIASLFTLTTDTAVTAVCADVAAAGTIFAGYSDGSVISLATKSQVFSCDEGIHALQVVGNFVIVTTVSGRRFQVDYRLLISSGAPTVDLAASDVVVGQFPGVTVRSFGLVETPRWTVLACEGSDVVAAQLVDMGGEDGRCVAVANEEGSVEVIRLRDGVLVGRSEAAGGEDSGPSLVWITSRGLVIRFYAEMRRAVISEFNKSEDSVDESTVVLAQKAYVSRMEVTEATLEVSQRMQEQIRQGAVIEASQRAANRAVAGAASTFGHIRDKLRGGGGEKQDMDVKAERRGSGNEGVRGKASAAAAAATGTSSSQETQEMLSRARAQIASNREKLSDIQEKSAQMSQQSEDMLRMARDMNKKQQRKKWLLF</sequence>
<name>A0A7J6LU82_PERCH</name>
<feature type="compositionally biased region" description="Low complexity" evidence="1">
    <location>
        <begin position="73"/>
        <end position="84"/>
    </location>
</feature>
<feature type="region of interest" description="Disordered" evidence="1">
    <location>
        <begin position="1"/>
        <end position="108"/>
    </location>
</feature>
<feature type="compositionally biased region" description="Basic and acidic residues" evidence="1">
    <location>
        <begin position="860"/>
        <end position="870"/>
    </location>
</feature>
<organism evidence="2 3">
    <name type="scientific">Perkinsus chesapeaki</name>
    <name type="common">Clam parasite</name>
    <name type="synonym">Perkinsus andrewsi</name>
    <dbReference type="NCBI Taxonomy" id="330153"/>
    <lineage>
        <taxon>Eukaryota</taxon>
        <taxon>Sar</taxon>
        <taxon>Alveolata</taxon>
        <taxon>Perkinsozoa</taxon>
        <taxon>Perkinsea</taxon>
        <taxon>Perkinsida</taxon>
        <taxon>Perkinsidae</taxon>
        <taxon>Perkinsus</taxon>
    </lineage>
</organism>
<dbReference type="CDD" id="cd15873">
    <property type="entry name" value="R-SNARE_STXBP5_6"/>
    <property type="match status" value="1"/>
</dbReference>
<feature type="compositionally biased region" description="Basic and acidic residues" evidence="1">
    <location>
        <begin position="840"/>
        <end position="849"/>
    </location>
</feature>
<evidence type="ECO:0000256" key="1">
    <source>
        <dbReference type="SAM" id="MobiDB-lite"/>
    </source>
</evidence>
<dbReference type="EMBL" id="JAAPAO010000335">
    <property type="protein sequence ID" value="KAF4662817.1"/>
    <property type="molecule type" value="Genomic_DNA"/>
</dbReference>
<accession>A0A7J6LU82</accession>
<feature type="compositionally biased region" description="Low complexity" evidence="1">
    <location>
        <begin position="810"/>
        <end position="823"/>
    </location>
</feature>
<protein>
    <recommendedName>
        <fullName evidence="4">V-SNARE coiled-coil homology domain-containing protein</fullName>
    </recommendedName>
</protein>
<evidence type="ECO:0000313" key="2">
    <source>
        <dbReference type="EMBL" id="KAF4662817.1"/>
    </source>
</evidence>
<feature type="compositionally biased region" description="Basic and acidic residues" evidence="1">
    <location>
        <begin position="779"/>
        <end position="801"/>
    </location>
</feature>
<gene>
    <name evidence="2" type="ORF">FOL47_006040</name>
</gene>
<feature type="compositionally biased region" description="Acidic residues" evidence="1">
    <location>
        <begin position="85"/>
        <end position="95"/>
    </location>
</feature>
<dbReference type="OrthoDB" id="433854at2759"/>
<feature type="compositionally biased region" description="Basic and acidic residues" evidence="1">
    <location>
        <begin position="1"/>
        <end position="15"/>
    </location>
</feature>
<feature type="compositionally biased region" description="Polar residues" evidence="1">
    <location>
        <begin position="850"/>
        <end position="859"/>
    </location>
</feature>
<proteinExistence type="predicted"/>
<evidence type="ECO:0000313" key="3">
    <source>
        <dbReference type="Proteomes" id="UP000591131"/>
    </source>
</evidence>
<feature type="region of interest" description="Disordered" evidence="1">
    <location>
        <begin position="779"/>
        <end position="880"/>
    </location>
</feature>
<feature type="compositionally biased region" description="Basic residues" evidence="1">
    <location>
        <begin position="871"/>
        <end position="880"/>
    </location>
</feature>
<dbReference type="SUPFAM" id="SSF50998">
    <property type="entry name" value="Quinoprotein alcohol dehydrogenase-like"/>
    <property type="match status" value="1"/>
</dbReference>
<dbReference type="Proteomes" id="UP000591131">
    <property type="component" value="Unassembled WGS sequence"/>
</dbReference>